<evidence type="ECO:0000313" key="3">
    <source>
        <dbReference type="Proteomes" id="UP000077857"/>
    </source>
</evidence>
<dbReference type="GO" id="GO:0016787">
    <property type="term" value="F:hydrolase activity"/>
    <property type="evidence" value="ECO:0007669"/>
    <property type="project" value="UniProtKB-KW"/>
</dbReference>
<dbReference type="Pfam" id="PF19583">
    <property type="entry name" value="ODP"/>
    <property type="match status" value="1"/>
</dbReference>
<proteinExistence type="predicted"/>
<evidence type="ECO:0000313" key="2">
    <source>
        <dbReference type="EMBL" id="OAI13417.1"/>
    </source>
</evidence>
<accession>A0A177N5W1</accession>
<dbReference type="Gene3D" id="3.60.15.10">
    <property type="entry name" value="Ribonuclease Z/Hydroxyacylglutathione hydrolase-like"/>
    <property type="match status" value="1"/>
</dbReference>
<dbReference type="PANTHER" id="PTHR43041">
    <property type="entry name" value="HYDROLASE, METALLO-BETA-LACTAMASE SUPERFAMILY"/>
    <property type="match status" value="1"/>
</dbReference>
<dbReference type="InterPro" id="IPR001279">
    <property type="entry name" value="Metallo-B-lactamas"/>
</dbReference>
<dbReference type="InterPro" id="IPR045761">
    <property type="entry name" value="ODP_dom"/>
</dbReference>
<sequence length="256" mass="28781">MRNIVLYNDKQHKFVLLNESEPGEEEGIRSNQYLVMRDGDGVLLDPGGFGVMPSVLTELLQHIRTERIKAIVLSHQDPDIVGGLATWIELIQVPIYVSSIWLRFLPHYGITDMTQFVGVPDCGMDCEIAPGFSLQLLPAHFLHSEGQINVYDPVSKILFSGDIGAAMLPGELEYEFVDDFAAHLPFIEAFHRRYMGSNKAARLWVDAVSALDIAMIAPQHGPIYRGRAVADFLAWFRQLECGIDLMEKSGYFRGER</sequence>
<reference evidence="2 3" key="1">
    <citation type="submission" date="2016-03" db="EMBL/GenBank/DDBJ databases">
        <authorList>
            <person name="Ploux O."/>
        </authorList>
    </citation>
    <scope>NUCLEOTIDE SEQUENCE [LARGE SCALE GENOMIC DNA]</scope>
    <source>
        <strain evidence="2 3">R-45378</strain>
    </source>
</reference>
<organism evidence="2 3">
    <name type="scientific">Methylomonas koyamae</name>
    <dbReference type="NCBI Taxonomy" id="702114"/>
    <lineage>
        <taxon>Bacteria</taxon>
        <taxon>Pseudomonadati</taxon>
        <taxon>Pseudomonadota</taxon>
        <taxon>Gammaproteobacteria</taxon>
        <taxon>Methylococcales</taxon>
        <taxon>Methylococcaceae</taxon>
        <taxon>Methylomonas</taxon>
    </lineage>
</organism>
<keyword evidence="2" id="KW-0378">Hydrolase</keyword>
<evidence type="ECO:0000259" key="1">
    <source>
        <dbReference type="SMART" id="SM00849"/>
    </source>
</evidence>
<dbReference type="OrthoDB" id="9768433at2"/>
<dbReference type="RefSeq" id="WP_064041466.1">
    <property type="nucleotide sequence ID" value="NZ_LUUJ01000100.1"/>
</dbReference>
<dbReference type="AlphaFoldDB" id="A0A177N5W1"/>
<dbReference type="Proteomes" id="UP000077857">
    <property type="component" value="Unassembled WGS sequence"/>
</dbReference>
<comment type="caution">
    <text evidence="2">The sequence shown here is derived from an EMBL/GenBank/DDBJ whole genome shotgun (WGS) entry which is preliminary data.</text>
</comment>
<dbReference type="CDD" id="cd07709">
    <property type="entry name" value="flavodiiron_proteins_MBL-fold"/>
    <property type="match status" value="1"/>
</dbReference>
<dbReference type="EMBL" id="LUUJ01000100">
    <property type="protein sequence ID" value="OAI13417.1"/>
    <property type="molecule type" value="Genomic_DNA"/>
</dbReference>
<gene>
    <name evidence="2" type="ORF">A1507_17025</name>
</gene>
<dbReference type="PANTHER" id="PTHR43041:SF1">
    <property type="entry name" value="METALLO-BETA-LACTAMASE DOMAIN-CONTAINING PROTEIN"/>
    <property type="match status" value="1"/>
</dbReference>
<protein>
    <submittedName>
        <fullName evidence="2">MBL fold metallo-hydrolase</fullName>
    </submittedName>
</protein>
<dbReference type="SMART" id="SM00849">
    <property type="entry name" value="Lactamase_B"/>
    <property type="match status" value="1"/>
</dbReference>
<dbReference type="SUPFAM" id="SSF56281">
    <property type="entry name" value="Metallo-hydrolase/oxidoreductase"/>
    <property type="match status" value="1"/>
</dbReference>
<feature type="domain" description="Metallo-beta-lactamase" evidence="1">
    <location>
        <begin position="29"/>
        <end position="220"/>
    </location>
</feature>
<name>A0A177N5W1_9GAMM</name>
<dbReference type="InterPro" id="IPR036866">
    <property type="entry name" value="RibonucZ/Hydroxyglut_hydro"/>
</dbReference>